<protein>
    <recommendedName>
        <fullName evidence="4">Retrotransposon gag domain-containing protein</fullName>
    </recommendedName>
</protein>
<gene>
    <name evidence="2" type="ORF">CR513_01737</name>
</gene>
<dbReference type="AlphaFoldDB" id="A0A371IE81"/>
<name>A0A371IE81_MUCPR</name>
<keyword evidence="3" id="KW-1185">Reference proteome</keyword>
<evidence type="ECO:0000256" key="1">
    <source>
        <dbReference type="SAM" id="MobiDB-lite"/>
    </source>
</evidence>
<reference evidence="2" key="1">
    <citation type="submission" date="2018-05" db="EMBL/GenBank/DDBJ databases">
        <title>Draft genome of Mucuna pruriens seed.</title>
        <authorList>
            <person name="Nnadi N.E."/>
            <person name="Vos R."/>
            <person name="Hasami M.H."/>
            <person name="Devisetty U.K."/>
            <person name="Aguiy J.C."/>
        </authorList>
    </citation>
    <scope>NUCLEOTIDE SEQUENCE [LARGE SCALE GENOMIC DNA]</scope>
    <source>
        <strain evidence="2">JCA_2017</strain>
    </source>
</reference>
<sequence>MEFLELKQGNMFVVNYSSKFEELSRYSPHYQNEDGERSKCMKFINNLHPKIKQDIRKFLVLTNKCRIYEEDNRARATYYKNVGPTKEKRFGGRSHSKTYSALPYGQGGNR</sequence>
<dbReference type="OrthoDB" id="1434223at2759"/>
<feature type="region of interest" description="Disordered" evidence="1">
    <location>
        <begin position="84"/>
        <end position="110"/>
    </location>
</feature>
<evidence type="ECO:0000313" key="3">
    <source>
        <dbReference type="Proteomes" id="UP000257109"/>
    </source>
</evidence>
<dbReference type="EMBL" id="QJKJ01000292">
    <property type="protein sequence ID" value="RDY13359.1"/>
    <property type="molecule type" value="Genomic_DNA"/>
</dbReference>
<accession>A0A371IE81</accession>
<feature type="non-terminal residue" evidence="2">
    <location>
        <position position="1"/>
    </location>
</feature>
<proteinExistence type="predicted"/>
<comment type="caution">
    <text evidence="2">The sequence shown here is derived from an EMBL/GenBank/DDBJ whole genome shotgun (WGS) entry which is preliminary data.</text>
</comment>
<evidence type="ECO:0008006" key="4">
    <source>
        <dbReference type="Google" id="ProtNLM"/>
    </source>
</evidence>
<organism evidence="2 3">
    <name type="scientific">Mucuna pruriens</name>
    <name type="common">Velvet bean</name>
    <name type="synonym">Dolichos pruriens</name>
    <dbReference type="NCBI Taxonomy" id="157652"/>
    <lineage>
        <taxon>Eukaryota</taxon>
        <taxon>Viridiplantae</taxon>
        <taxon>Streptophyta</taxon>
        <taxon>Embryophyta</taxon>
        <taxon>Tracheophyta</taxon>
        <taxon>Spermatophyta</taxon>
        <taxon>Magnoliopsida</taxon>
        <taxon>eudicotyledons</taxon>
        <taxon>Gunneridae</taxon>
        <taxon>Pentapetalae</taxon>
        <taxon>rosids</taxon>
        <taxon>fabids</taxon>
        <taxon>Fabales</taxon>
        <taxon>Fabaceae</taxon>
        <taxon>Papilionoideae</taxon>
        <taxon>50 kb inversion clade</taxon>
        <taxon>NPAAA clade</taxon>
        <taxon>indigoferoid/millettioid clade</taxon>
        <taxon>Phaseoleae</taxon>
        <taxon>Mucuna</taxon>
    </lineage>
</organism>
<dbReference type="Proteomes" id="UP000257109">
    <property type="component" value="Unassembled WGS sequence"/>
</dbReference>
<evidence type="ECO:0000313" key="2">
    <source>
        <dbReference type="EMBL" id="RDY13359.1"/>
    </source>
</evidence>